<gene>
    <name evidence="5" type="ORF">Agub_g12064</name>
</gene>
<feature type="compositionally biased region" description="Low complexity" evidence="4">
    <location>
        <begin position="230"/>
        <end position="245"/>
    </location>
</feature>
<sequence>MQVSRISGGISNLLVKLQPPPPLQPVAVKVFGDKTELLIDREAEKGTLLRLNSVGFGAPVVGLFGNGRIEQFLIAKTLTPDEMADPRFVPHIARRLRAFHDLQLGDMPAAAGTTLPTSACTSAPGPATATASSVPPETGSPTSPSGSDSGSNCRTMTSQWDTIYAWLAMAEGLSFPQDPAKQAAYDKVDFGGMRSELAALREMCERVGSPRVFCHNDLLSGNILVVQHGEQQQQQGQGQQQQAQGLEVPSSPQQQQQEEEEEGTQARAAAVDGADQEQACTSGASSSSADDVLQGGELQFIDFEYSCYGIRGFDLGNHFNEYAGFDCDYGRFPTPQQQKLFFRHYLEPGELRALAHEHLRSSSSRSQPASTTPPAAAVTDAGAAAAVAAATLPSEADLGAAEEAVLDRLVSEACVYALVSHAYWGVWSFIQARYSPIEFDYMDYSGLRWGEYHRRKQEFFALVDRHFPK</sequence>
<comment type="pathway">
    <text evidence="1">Phospholipid metabolism; phosphatidylethanolamine biosynthesis; phosphatidylethanolamine from ethanolamine: step 1/3.</text>
</comment>
<evidence type="ECO:0000313" key="5">
    <source>
        <dbReference type="EMBL" id="GFR49956.1"/>
    </source>
</evidence>
<comment type="caution">
    <text evidence="5">The sequence shown here is derived from an EMBL/GenBank/DDBJ whole genome shotgun (WGS) entry which is preliminary data.</text>
</comment>
<reference evidence="5 6" key="1">
    <citation type="journal article" date="2021" name="Sci. Rep.">
        <title>Genome sequencing of the multicellular alga Astrephomene provides insights into convergent evolution of germ-soma differentiation.</title>
        <authorList>
            <person name="Yamashita S."/>
            <person name="Yamamoto K."/>
            <person name="Matsuzaki R."/>
            <person name="Suzuki S."/>
            <person name="Yamaguchi H."/>
            <person name="Hirooka S."/>
            <person name="Minakuchi Y."/>
            <person name="Miyagishima S."/>
            <person name="Kawachi M."/>
            <person name="Toyoda A."/>
            <person name="Nozaki H."/>
        </authorList>
    </citation>
    <scope>NUCLEOTIDE SEQUENCE [LARGE SCALE GENOMIC DNA]</scope>
    <source>
        <strain evidence="5 6">NIES-4017</strain>
    </source>
</reference>
<evidence type="ECO:0000256" key="2">
    <source>
        <dbReference type="ARBA" id="ARBA00038211"/>
    </source>
</evidence>
<name>A0AAD3HR75_9CHLO</name>
<evidence type="ECO:0000256" key="3">
    <source>
        <dbReference type="ARBA" id="ARBA00038874"/>
    </source>
</evidence>
<dbReference type="Gene3D" id="3.90.1200.10">
    <property type="match status" value="1"/>
</dbReference>
<dbReference type="EC" id="2.7.1.82" evidence="3"/>
<comment type="similarity">
    <text evidence="2">Belongs to the choline/ethanolamine kinase family.</text>
</comment>
<keyword evidence="6" id="KW-1185">Reference proteome</keyword>
<dbReference type="PANTHER" id="PTHR22603">
    <property type="entry name" value="CHOLINE/ETHANOALAMINE KINASE"/>
    <property type="match status" value="1"/>
</dbReference>
<dbReference type="Proteomes" id="UP001054857">
    <property type="component" value="Unassembled WGS sequence"/>
</dbReference>
<evidence type="ECO:0000256" key="4">
    <source>
        <dbReference type="SAM" id="MobiDB-lite"/>
    </source>
</evidence>
<dbReference type="AlphaFoldDB" id="A0AAD3HR75"/>
<dbReference type="InterPro" id="IPR011009">
    <property type="entry name" value="Kinase-like_dom_sf"/>
</dbReference>
<accession>A0AAD3HR75</accession>
<evidence type="ECO:0000256" key="1">
    <source>
        <dbReference type="ARBA" id="ARBA00037883"/>
    </source>
</evidence>
<dbReference type="SUPFAM" id="SSF56112">
    <property type="entry name" value="Protein kinase-like (PK-like)"/>
    <property type="match status" value="1"/>
</dbReference>
<dbReference type="GO" id="GO:0006646">
    <property type="term" value="P:phosphatidylethanolamine biosynthetic process"/>
    <property type="evidence" value="ECO:0007669"/>
    <property type="project" value="TreeGrafter"/>
</dbReference>
<dbReference type="GO" id="GO:0004305">
    <property type="term" value="F:ethanolamine kinase activity"/>
    <property type="evidence" value="ECO:0007669"/>
    <property type="project" value="UniProtKB-EC"/>
</dbReference>
<dbReference type="CDD" id="cd05157">
    <property type="entry name" value="ETNK_euk"/>
    <property type="match status" value="1"/>
</dbReference>
<dbReference type="EMBL" id="BMAR01000033">
    <property type="protein sequence ID" value="GFR49956.1"/>
    <property type="molecule type" value="Genomic_DNA"/>
</dbReference>
<feature type="region of interest" description="Disordered" evidence="4">
    <location>
        <begin position="115"/>
        <end position="154"/>
    </location>
</feature>
<feature type="compositionally biased region" description="Low complexity" evidence="4">
    <location>
        <begin position="116"/>
        <end position="151"/>
    </location>
</feature>
<proteinExistence type="inferred from homology"/>
<feature type="compositionally biased region" description="Polar residues" evidence="4">
    <location>
        <begin position="278"/>
        <end position="289"/>
    </location>
</feature>
<protein>
    <recommendedName>
        <fullName evidence="3">ethanolamine kinase</fullName>
        <ecNumber evidence="3">2.7.1.82</ecNumber>
    </recommendedName>
</protein>
<dbReference type="GO" id="GO:0005737">
    <property type="term" value="C:cytoplasm"/>
    <property type="evidence" value="ECO:0007669"/>
    <property type="project" value="TreeGrafter"/>
</dbReference>
<organism evidence="5 6">
    <name type="scientific">Astrephomene gubernaculifera</name>
    <dbReference type="NCBI Taxonomy" id="47775"/>
    <lineage>
        <taxon>Eukaryota</taxon>
        <taxon>Viridiplantae</taxon>
        <taxon>Chlorophyta</taxon>
        <taxon>core chlorophytes</taxon>
        <taxon>Chlorophyceae</taxon>
        <taxon>CS clade</taxon>
        <taxon>Chlamydomonadales</taxon>
        <taxon>Astrephomenaceae</taxon>
        <taxon>Astrephomene</taxon>
    </lineage>
</organism>
<feature type="region of interest" description="Disordered" evidence="4">
    <location>
        <begin position="230"/>
        <end position="290"/>
    </location>
</feature>
<dbReference type="PANTHER" id="PTHR22603:SF66">
    <property type="entry name" value="ETHANOLAMINE KINASE"/>
    <property type="match status" value="1"/>
</dbReference>
<evidence type="ECO:0000313" key="6">
    <source>
        <dbReference type="Proteomes" id="UP001054857"/>
    </source>
</evidence>
<dbReference type="Pfam" id="PF01633">
    <property type="entry name" value="Choline_kinase"/>
    <property type="match status" value="1"/>
</dbReference>